<name>A0A380GNV3_9STAP</name>
<dbReference type="Gene3D" id="3.50.30.60">
    <property type="entry name" value="LD-carboxypeptidase A C-terminal domain-like"/>
    <property type="match status" value="1"/>
</dbReference>
<evidence type="ECO:0000313" key="6">
    <source>
        <dbReference type="EMBL" id="SUM55275.1"/>
    </source>
</evidence>
<dbReference type="PANTHER" id="PTHR30237">
    <property type="entry name" value="MURAMOYLTETRAPEPTIDE CARBOXYPEPTIDASE"/>
    <property type="match status" value="1"/>
</dbReference>
<evidence type="ECO:0000259" key="4">
    <source>
        <dbReference type="Pfam" id="PF02016"/>
    </source>
</evidence>
<dbReference type="InterPro" id="IPR027461">
    <property type="entry name" value="Carboxypeptidase_A_C_sf"/>
</dbReference>
<dbReference type="EMBL" id="UHDS01000001">
    <property type="protein sequence ID" value="SUM55275.1"/>
    <property type="molecule type" value="Genomic_DNA"/>
</dbReference>
<evidence type="ECO:0000256" key="3">
    <source>
        <dbReference type="PIRSR" id="PIRSR028757-1"/>
    </source>
</evidence>
<evidence type="ECO:0000256" key="2">
    <source>
        <dbReference type="ARBA" id="ARBA00022801"/>
    </source>
</evidence>
<keyword evidence="2" id="KW-0378">Hydrolase</keyword>
<dbReference type="InterPro" id="IPR040449">
    <property type="entry name" value="Peptidase_S66_N"/>
</dbReference>
<feature type="domain" description="LD-carboxypeptidase N-terminal" evidence="4">
    <location>
        <begin position="16"/>
        <end position="137"/>
    </location>
</feature>
<dbReference type="Proteomes" id="UP000254412">
    <property type="component" value="Unassembled WGS sequence"/>
</dbReference>
<dbReference type="GO" id="GO:0016787">
    <property type="term" value="F:hydrolase activity"/>
    <property type="evidence" value="ECO:0007669"/>
    <property type="project" value="UniProtKB-KW"/>
</dbReference>
<protein>
    <submittedName>
        <fullName evidence="6">Methylcrotonoyl-CoA carboxylase</fullName>
    </submittedName>
</protein>
<dbReference type="InterPro" id="IPR029062">
    <property type="entry name" value="Class_I_gatase-like"/>
</dbReference>
<feature type="active site" description="Charge relay system" evidence="3">
    <location>
        <position position="245"/>
    </location>
</feature>
<dbReference type="PANTHER" id="PTHR30237:SF4">
    <property type="entry name" value="LD-CARBOXYPEPTIDASE C-TERMINAL DOMAIN-CONTAINING PROTEIN"/>
    <property type="match status" value="1"/>
</dbReference>
<organism evidence="6 7">
    <name type="scientific">Staphylococcus nepalensis</name>
    <dbReference type="NCBI Taxonomy" id="214473"/>
    <lineage>
        <taxon>Bacteria</taxon>
        <taxon>Bacillati</taxon>
        <taxon>Bacillota</taxon>
        <taxon>Bacilli</taxon>
        <taxon>Bacillales</taxon>
        <taxon>Staphylococcaceae</taxon>
        <taxon>Staphylococcus</taxon>
    </lineage>
</organism>
<dbReference type="AlphaFoldDB" id="A0A380GNV3"/>
<feature type="active site" description="Charge relay system" evidence="3">
    <location>
        <position position="315"/>
    </location>
</feature>
<sequence>MIIIIKPSKLKKGDTVAIVSLSSGLAGEAEILWRTNQGVQRLENEFGLNVKVMPHALKGLAYVREHPECRAEDLNEALKDQEVKAIISCIGGEDARRISPYVDLKTIAANPKIFSGYSDTTTIHLMFYKMNVVSFYGQALLTDFAENVEMDSYTVENIRKCWFTSNEIGEIKTANYIRPYGLEWDIKNKAISRPILKQKGLEVLNGNQKVSGKLVGGNLETFVDLMSTSFFPDLENFNNAILFLETSEDTPTPKVFSAYLEQLLKKGILERINGMLFGKPFNNIYYESYKKEILEIISKCNNPKMTVFYNLSFGHNEPKHMIPYGLTAEINALTGQFSINDSGVQSN</sequence>
<dbReference type="InterPro" id="IPR027478">
    <property type="entry name" value="LdcA_N"/>
</dbReference>
<comment type="similarity">
    <text evidence="1">Belongs to the peptidase S66 family.</text>
</comment>
<feature type="domain" description="LD-carboxypeptidase C-terminal" evidence="5">
    <location>
        <begin position="211"/>
        <end position="330"/>
    </location>
</feature>
<proteinExistence type="inferred from homology"/>
<dbReference type="SUPFAM" id="SSF141986">
    <property type="entry name" value="LD-carboxypeptidase A C-terminal domain-like"/>
    <property type="match status" value="1"/>
</dbReference>
<evidence type="ECO:0000313" key="7">
    <source>
        <dbReference type="Proteomes" id="UP000254412"/>
    </source>
</evidence>
<dbReference type="Gene3D" id="3.40.50.10740">
    <property type="entry name" value="Class I glutamine amidotransferase-like"/>
    <property type="match status" value="1"/>
</dbReference>
<reference evidence="6 7" key="1">
    <citation type="submission" date="2018-06" db="EMBL/GenBank/DDBJ databases">
        <authorList>
            <consortium name="Pathogen Informatics"/>
            <person name="Doyle S."/>
        </authorList>
    </citation>
    <scope>NUCLEOTIDE SEQUENCE [LARGE SCALE GENOMIC DNA]</scope>
    <source>
        <strain evidence="6 7">NCTC13834</strain>
    </source>
</reference>
<dbReference type="PIRSF" id="PIRSF028757">
    <property type="entry name" value="LD-carboxypeptidase"/>
    <property type="match status" value="1"/>
</dbReference>
<evidence type="ECO:0000259" key="5">
    <source>
        <dbReference type="Pfam" id="PF17676"/>
    </source>
</evidence>
<accession>A0A380GNV3</accession>
<gene>
    <name evidence="6" type="ORF">NCTC13834_01638</name>
</gene>
<dbReference type="InterPro" id="IPR003507">
    <property type="entry name" value="S66_fam"/>
</dbReference>
<dbReference type="Pfam" id="PF17676">
    <property type="entry name" value="Peptidase_S66C"/>
    <property type="match status" value="1"/>
</dbReference>
<dbReference type="SUPFAM" id="SSF52317">
    <property type="entry name" value="Class I glutamine amidotransferase-like"/>
    <property type="match status" value="1"/>
</dbReference>
<dbReference type="CDD" id="cd07062">
    <property type="entry name" value="Peptidase_S66_mccF_like"/>
    <property type="match status" value="1"/>
</dbReference>
<dbReference type="InterPro" id="IPR040921">
    <property type="entry name" value="Peptidase_S66C"/>
</dbReference>
<feature type="active site" description="Nucleophile" evidence="3">
    <location>
        <position position="118"/>
    </location>
</feature>
<evidence type="ECO:0000256" key="1">
    <source>
        <dbReference type="ARBA" id="ARBA00010233"/>
    </source>
</evidence>
<dbReference type="Pfam" id="PF02016">
    <property type="entry name" value="Peptidase_S66"/>
    <property type="match status" value="1"/>
</dbReference>